<keyword evidence="10" id="KW-1185">Reference proteome</keyword>
<dbReference type="PANTHER" id="PTHR33021">
    <property type="entry name" value="BLUE COPPER PROTEIN"/>
    <property type="match status" value="1"/>
</dbReference>
<dbReference type="SUPFAM" id="SSF49503">
    <property type="entry name" value="Cupredoxins"/>
    <property type="match status" value="1"/>
</dbReference>
<dbReference type="InterPro" id="IPR008972">
    <property type="entry name" value="Cupredoxin"/>
</dbReference>
<evidence type="ECO:0000256" key="5">
    <source>
        <dbReference type="ARBA" id="ARBA00023180"/>
    </source>
</evidence>
<feature type="chain" id="PRO_5014499537" evidence="6">
    <location>
        <begin position="25"/>
        <end position="176"/>
    </location>
</feature>
<reference evidence="9" key="3">
    <citation type="submission" date="2015-04" db="UniProtKB">
        <authorList>
            <consortium name="EnsemblPlants"/>
        </authorList>
    </citation>
    <scope>IDENTIFICATION</scope>
    <source>
        <strain evidence="9">cv. Jemalong A17</strain>
    </source>
</reference>
<dbReference type="GO" id="GO:0009055">
    <property type="term" value="F:electron transfer activity"/>
    <property type="evidence" value="ECO:0007669"/>
    <property type="project" value="InterPro"/>
</dbReference>
<dbReference type="GO" id="GO:0046872">
    <property type="term" value="F:metal ion binding"/>
    <property type="evidence" value="ECO:0007669"/>
    <property type="project" value="UniProtKB-KW"/>
</dbReference>
<dbReference type="Proteomes" id="UP000002051">
    <property type="component" value="Chromosome 6"/>
</dbReference>
<feature type="signal peptide" evidence="6">
    <location>
        <begin position="1"/>
        <end position="24"/>
    </location>
</feature>
<keyword evidence="4" id="KW-0186">Copper</keyword>
<keyword evidence="1" id="KW-0813">Transport</keyword>
<dbReference type="InterPro" id="IPR003245">
    <property type="entry name" value="Phytocyanin_dom"/>
</dbReference>
<feature type="domain" description="Phytocyanin" evidence="7">
    <location>
        <begin position="25"/>
        <end position="130"/>
    </location>
</feature>
<reference evidence="8 10" key="1">
    <citation type="journal article" date="2011" name="Nature">
        <title>The Medicago genome provides insight into the evolution of rhizobial symbioses.</title>
        <authorList>
            <person name="Young N.D."/>
            <person name="Debelle F."/>
            <person name="Oldroyd G.E."/>
            <person name="Geurts R."/>
            <person name="Cannon S.B."/>
            <person name="Udvardi M.K."/>
            <person name="Benedito V.A."/>
            <person name="Mayer K.F."/>
            <person name="Gouzy J."/>
            <person name="Schoof H."/>
            <person name="Van de Peer Y."/>
            <person name="Proost S."/>
            <person name="Cook D.R."/>
            <person name="Meyers B.C."/>
            <person name="Spannagl M."/>
            <person name="Cheung F."/>
            <person name="De Mita S."/>
            <person name="Krishnakumar V."/>
            <person name="Gundlach H."/>
            <person name="Zhou S."/>
            <person name="Mudge J."/>
            <person name="Bharti A.K."/>
            <person name="Murray J.D."/>
            <person name="Naoumkina M.A."/>
            <person name="Rosen B."/>
            <person name="Silverstein K.A."/>
            <person name="Tang H."/>
            <person name="Rombauts S."/>
            <person name="Zhao P.X."/>
            <person name="Zhou P."/>
            <person name="Barbe V."/>
            <person name="Bardou P."/>
            <person name="Bechner M."/>
            <person name="Bellec A."/>
            <person name="Berger A."/>
            <person name="Berges H."/>
            <person name="Bidwell S."/>
            <person name="Bisseling T."/>
            <person name="Choisne N."/>
            <person name="Couloux A."/>
            <person name="Denny R."/>
            <person name="Deshpande S."/>
            <person name="Dai X."/>
            <person name="Doyle J.J."/>
            <person name="Dudez A.M."/>
            <person name="Farmer A.D."/>
            <person name="Fouteau S."/>
            <person name="Franken C."/>
            <person name="Gibelin C."/>
            <person name="Gish J."/>
            <person name="Goldstein S."/>
            <person name="Gonzalez A.J."/>
            <person name="Green P.J."/>
            <person name="Hallab A."/>
            <person name="Hartog M."/>
            <person name="Hua A."/>
            <person name="Humphray S.J."/>
            <person name="Jeong D.H."/>
            <person name="Jing Y."/>
            <person name="Jocker A."/>
            <person name="Kenton S.M."/>
            <person name="Kim D.J."/>
            <person name="Klee K."/>
            <person name="Lai H."/>
            <person name="Lang C."/>
            <person name="Lin S."/>
            <person name="Macmil S.L."/>
            <person name="Magdelenat G."/>
            <person name="Matthews L."/>
            <person name="McCorrison J."/>
            <person name="Monaghan E.L."/>
            <person name="Mun J.H."/>
            <person name="Najar F.Z."/>
            <person name="Nicholson C."/>
            <person name="Noirot C."/>
            <person name="O'Bleness M."/>
            <person name="Paule C.R."/>
            <person name="Poulain J."/>
            <person name="Prion F."/>
            <person name="Qin B."/>
            <person name="Qu C."/>
            <person name="Retzel E.F."/>
            <person name="Riddle C."/>
            <person name="Sallet E."/>
            <person name="Samain S."/>
            <person name="Samson N."/>
            <person name="Sanders I."/>
            <person name="Saurat O."/>
            <person name="Scarpelli C."/>
            <person name="Schiex T."/>
            <person name="Segurens B."/>
            <person name="Severin A.J."/>
            <person name="Sherrier D.J."/>
            <person name="Shi R."/>
            <person name="Sims S."/>
            <person name="Singer S.R."/>
            <person name="Sinharoy S."/>
            <person name="Sterck L."/>
            <person name="Viollet A."/>
            <person name="Wang B.B."/>
            <person name="Wang K."/>
            <person name="Wang M."/>
            <person name="Wang X."/>
            <person name="Warfsmann J."/>
            <person name="Weissenbach J."/>
            <person name="White D.D."/>
            <person name="White J.D."/>
            <person name="Wiley G.B."/>
            <person name="Wincker P."/>
            <person name="Xing Y."/>
            <person name="Yang L."/>
            <person name="Yao Z."/>
            <person name="Ying F."/>
            <person name="Zhai J."/>
            <person name="Zhou L."/>
            <person name="Zuber A."/>
            <person name="Denarie J."/>
            <person name="Dixon R.A."/>
            <person name="May G.D."/>
            <person name="Schwartz D.C."/>
            <person name="Rogers J."/>
            <person name="Quetier F."/>
            <person name="Town C.D."/>
            <person name="Roe B.A."/>
        </authorList>
    </citation>
    <scope>NUCLEOTIDE SEQUENCE [LARGE SCALE GENOMIC DNA]</scope>
    <source>
        <strain evidence="8">A17</strain>
        <strain evidence="9 10">cv. Jemalong A17</strain>
    </source>
</reference>
<dbReference type="STRING" id="3880.A0A072UD60"/>
<dbReference type="Gene3D" id="2.60.40.420">
    <property type="entry name" value="Cupredoxins - blue copper proteins"/>
    <property type="match status" value="1"/>
</dbReference>
<evidence type="ECO:0000256" key="6">
    <source>
        <dbReference type="SAM" id="SignalP"/>
    </source>
</evidence>
<evidence type="ECO:0000256" key="3">
    <source>
        <dbReference type="ARBA" id="ARBA00022982"/>
    </source>
</evidence>
<keyword evidence="3" id="KW-0249">Electron transport</keyword>
<dbReference type="EMBL" id="CM001222">
    <property type="protein sequence ID" value="KEH27018.1"/>
    <property type="molecule type" value="Genomic_DNA"/>
</dbReference>
<proteinExistence type="predicted"/>
<dbReference type="PANTHER" id="PTHR33021:SF535">
    <property type="entry name" value="PLASTOCYANIN-LIKE DOMAIN PROTEIN"/>
    <property type="match status" value="1"/>
</dbReference>
<gene>
    <name evidence="9" type="primary">25496829</name>
    <name evidence="8" type="ordered locus">MTR_6g083240</name>
</gene>
<dbReference type="AlphaFoldDB" id="A0A072UD60"/>
<name>A0A072UD60_MEDTR</name>
<dbReference type="PROSITE" id="PS00196">
    <property type="entry name" value="COPPER_BLUE"/>
    <property type="match status" value="1"/>
</dbReference>
<accession>A0A072UD60</accession>
<dbReference type="PROSITE" id="PS51485">
    <property type="entry name" value="PHYTOCYANIN"/>
    <property type="match status" value="1"/>
</dbReference>
<organism evidence="8 10">
    <name type="scientific">Medicago truncatula</name>
    <name type="common">Barrel medic</name>
    <name type="synonym">Medicago tribuloides</name>
    <dbReference type="NCBI Taxonomy" id="3880"/>
    <lineage>
        <taxon>Eukaryota</taxon>
        <taxon>Viridiplantae</taxon>
        <taxon>Streptophyta</taxon>
        <taxon>Embryophyta</taxon>
        <taxon>Tracheophyta</taxon>
        <taxon>Spermatophyta</taxon>
        <taxon>Magnoliopsida</taxon>
        <taxon>eudicotyledons</taxon>
        <taxon>Gunneridae</taxon>
        <taxon>Pentapetalae</taxon>
        <taxon>rosids</taxon>
        <taxon>fabids</taxon>
        <taxon>Fabales</taxon>
        <taxon>Fabaceae</taxon>
        <taxon>Papilionoideae</taxon>
        <taxon>50 kb inversion clade</taxon>
        <taxon>NPAAA clade</taxon>
        <taxon>Hologalegina</taxon>
        <taxon>IRL clade</taxon>
        <taxon>Trifolieae</taxon>
        <taxon>Medicago</taxon>
    </lineage>
</organism>
<keyword evidence="6" id="KW-0732">Signal</keyword>
<evidence type="ECO:0000259" key="7">
    <source>
        <dbReference type="PROSITE" id="PS51485"/>
    </source>
</evidence>
<reference evidence="8 10" key="2">
    <citation type="journal article" date="2014" name="BMC Genomics">
        <title>An improved genome release (version Mt4.0) for the model legume Medicago truncatula.</title>
        <authorList>
            <person name="Tang H."/>
            <person name="Krishnakumar V."/>
            <person name="Bidwell S."/>
            <person name="Rosen B."/>
            <person name="Chan A."/>
            <person name="Zhou S."/>
            <person name="Gentzbittel L."/>
            <person name="Childs K.L."/>
            <person name="Yandell M."/>
            <person name="Gundlach H."/>
            <person name="Mayer K.F."/>
            <person name="Schwartz D.C."/>
            <person name="Town C.D."/>
        </authorList>
    </citation>
    <scope>GENOME REANNOTATION</scope>
    <source>
        <strain evidence="8">A17</strain>
        <strain evidence="9 10">cv. Jemalong A17</strain>
    </source>
</reference>
<dbReference type="InterPro" id="IPR028871">
    <property type="entry name" value="BlueCu_1_BS"/>
</dbReference>
<dbReference type="HOGENOM" id="CLU_058719_3_2_1"/>
<evidence type="ECO:0000313" key="8">
    <source>
        <dbReference type="EMBL" id="KEH27018.1"/>
    </source>
</evidence>
<dbReference type="OrthoDB" id="1416789at2759"/>
<protein>
    <submittedName>
        <fullName evidence="8">Plastocyanin-like domain protein</fullName>
    </submittedName>
</protein>
<sequence length="176" mass="18896">MASNINGLVFVLLAVANLLHGSVAKTFTVGDGLGWTIPSVGSQFYVNWATNKTFTSRDTLVFNYQLNAHAVAWVTKSDFDSCNGTNALAVMTKPPAKVFFNLSTVGQQYFICTFPGHCSAGQKLSIFVDEVYVLPTSSPTAPVPSPVQEPAPTATTSPAPATGMYFTLLLILIFFF</sequence>
<evidence type="ECO:0000256" key="4">
    <source>
        <dbReference type="ARBA" id="ARBA00023008"/>
    </source>
</evidence>
<dbReference type="Pfam" id="PF02298">
    <property type="entry name" value="Cu_bind_like"/>
    <property type="match status" value="1"/>
</dbReference>
<keyword evidence="2" id="KW-0479">Metal-binding</keyword>
<dbReference type="InterPro" id="IPR039391">
    <property type="entry name" value="Phytocyanin-like"/>
</dbReference>
<evidence type="ECO:0000256" key="2">
    <source>
        <dbReference type="ARBA" id="ARBA00022723"/>
    </source>
</evidence>
<dbReference type="GO" id="GO:0005886">
    <property type="term" value="C:plasma membrane"/>
    <property type="evidence" value="ECO:0000318"/>
    <property type="project" value="GO_Central"/>
</dbReference>
<dbReference type="EnsemblPlants" id="KEH27018">
    <property type="protein sequence ID" value="KEH27018"/>
    <property type="gene ID" value="MTR_6g083240"/>
</dbReference>
<evidence type="ECO:0000313" key="10">
    <source>
        <dbReference type="Proteomes" id="UP000002051"/>
    </source>
</evidence>
<dbReference type="FunFam" id="2.60.40.420:FF:000003">
    <property type="entry name" value="Blue copper"/>
    <property type="match status" value="1"/>
</dbReference>
<evidence type="ECO:0000256" key="1">
    <source>
        <dbReference type="ARBA" id="ARBA00022448"/>
    </source>
</evidence>
<evidence type="ECO:0000313" key="9">
    <source>
        <dbReference type="EnsemblPlants" id="KEH27018"/>
    </source>
</evidence>
<keyword evidence="5" id="KW-0325">Glycoprotein</keyword>